<gene>
    <name evidence="3" type="ORF">OEZ85_008440</name>
</gene>
<feature type="region of interest" description="Disordered" evidence="1">
    <location>
        <begin position="129"/>
        <end position="160"/>
    </location>
</feature>
<sequence>MPTSGSTAAPSTPGEAPTTTPTTPATTTTPAANPATGTTTTGGPSDPVLNDVLALHNQLRAKHSAPPLTWSTALQQSAMAWAKSCSHEHSTNRQGDYNELIVWGNRPFTQAVTDEWYSEISKYNFKNPPTSYDDATPHFTQYAPTGNTGEYAANVSPPSA</sequence>
<feature type="compositionally biased region" description="Polar residues" evidence="1">
    <location>
        <begin position="138"/>
        <end position="148"/>
    </location>
</feature>
<evidence type="ECO:0000256" key="1">
    <source>
        <dbReference type="SAM" id="MobiDB-lite"/>
    </source>
</evidence>
<keyword evidence="4" id="KW-1185">Reference proteome</keyword>
<dbReference type="InterPro" id="IPR014044">
    <property type="entry name" value="CAP_dom"/>
</dbReference>
<dbReference type="SUPFAM" id="SSF55797">
    <property type="entry name" value="PR-1-like"/>
    <property type="match status" value="1"/>
</dbReference>
<feature type="domain" description="SCP" evidence="2">
    <location>
        <begin position="47"/>
        <end position="150"/>
    </location>
</feature>
<dbReference type="InterPro" id="IPR035940">
    <property type="entry name" value="CAP_sf"/>
</dbReference>
<name>A0ABY8TIU4_TETOB</name>
<evidence type="ECO:0000259" key="2">
    <source>
        <dbReference type="SMART" id="SM00198"/>
    </source>
</evidence>
<protein>
    <recommendedName>
        <fullName evidence="2">SCP domain-containing protein</fullName>
    </recommendedName>
</protein>
<dbReference type="Proteomes" id="UP001244341">
    <property type="component" value="Chromosome 1b"/>
</dbReference>
<feature type="region of interest" description="Disordered" evidence="1">
    <location>
        <begin position="1"/>
        <end position="48"/>
    </location>
</feature>
<dbReference type="Gene3D" id="3.40.33.10">
    <property type="entry name" value="CAP"/>
    <property type="match status" value="1"/>
</dbReference>
<evidence type="ECO:0000313" key="4">
    <source>
        <dbReference type="Proteomes" id="UP001244341"/>
    </source>
</evidence>
<organism evidence="3 4">
    <name type="scientific">Tetradesmus obliquus</name>
    <name type="common">Green alga</name>
    <name type="synonym">Acutodesmus obliquus</name>
    <dbReference type="NCBI Taxonomy" id="3088"/>
    <lineage>
        <taxon>Eukaryota</taxon>
        <taxon>Viridiplantae</taxon>
        <taxon>Chlorophyta</taxon>
        <taxon>core chlorophytes</taxon>
        <taxon>Chlorophyceae</taxon>
        <taxon>CS clade</taxon>
        <taxon>Sphaeropleales</taxon>
        <taxon>Scenedesmaceae</taxon>
        <taxon>Tetradesmus</taxon>
    </lineage>
</organism>
<dbReference type="Pfam" id="PF00188">
    <property type="entry name" value="CAP"/>
    <property type="match status" value="1"/>
</dbReference>
<proteinExistence type="predicted"/>
<accession>A0ABY8TIU4</accession>
<feature type="compositionally biased region" description="Low complexity" evidence="1">
    <location>
        <begin position="7"/>
        <end position="44"/>
    </location>
</feature>
<dbReference type="EMBL" id="CP126208">
    <property type="protein sequence ID" value="WIA09026.1"/>
    <property type="molecule type" value="Genomic_DNA"/>
</dbReference>
<dbReference type="PANTHER" id="PTHR10334">
    <property type="entry name" value="CYSTEINE-RICH SECRETORY PROTEIN-RELATED"/>
    <property type="match status" value="1"/>
</dbReference>
<dbReference type="SMART" id="SM00198">
    <property type="entry name" value="SCP"/>
    <property type="match status" value="1"/>
</dbReference>
<evidence type="ECO:0000313" key="3">
    <source>
        <dbReference type="EMBL" id="WIA09026.1"/>
    </source>
</evidence>
<reference evidence="3 4" key="1">
    <citation type="submission" date="2023-05" db="EMBL/GenBank/DDBJ databases">
        <title>A 100% complete, gapless, phased diploid assembly of the Scenedesmus obliquus UTEX 3031 genome.</title>
        <authorList>
            <person name="Biondi T.C."/>
            <person name="Hanschen E.R."/>
            <person name="Kwon T."/>
            <person name="Eng W."/>
            <person name="Kruse C.P.S."/>
            <person name="Koehler S.I."/>
            <person name="Kunde Y."/>
            <person name="Gleasner C.D."/>
            <person name="You Mak K.T."/>
            <person name="Polle J."/>
            <person name="Hovde B.T."/>
            <person name="Starkenburg S.R."/>
        </authorList>
    </citation>
    <scope>NUCLEOTIDE SEQUENCE [LARGE SCALE GENOMIC DNA]</scope>
    <source>
        <strain evidence="3 4">DOE0152z</strain>
    </source>
</reference>
<dbReference type="InterPro" id="IPR001283">
    <property type="entry name" value="CRISP-related"/>
</dbReference>